<gene>
    <name evidence="1" type="ORF">ISN74_12585</name>
</gene>
<reference evidence="1 2" key="1">
    <citation type="submission" date="2020-10" db="EMBL/GenBank/DDBJ databases">
        <title>Phylogeny of dyella-like bacteria.</title>
        <authorList>
            <person name="Fu J."/>
        </authorList>
    </citation>
    <scope>NUCLEOTIDE SEQUENCE [LARGE SCALE GENOMIC DNA]</scope>
    <source>
        <strain evidence="1 2">DHOB09</strain>
    </source>
</reference>
<dbReference type="Proteomes" id="UP000663181">
    <property type="component" value="Chromosome"/>
</dbReference>
<protein>
    <submittedName>
        <fullName evidence="1">Uncharacterized protein</fullName>
    </submittedName>
</protein>
<proteinExistence type="predicted"/>
<organism evidence="1 2">
    <name type="scientific">Dyella caseinilytica</name>
    <dbReference type="NCBI Taxonomy" id="1849581"/>
    <lineage>
        <taxon>Bacteria</taxon>
        <taxon>Pseudomonadati</taxon>
        <taxon>Pseudomonadota</taxon>
        <taxon>Gammaproteobacteria</taxon>
        <taxon>Lysobacterales</taxon>
        <taxon>Rhodanobacteraceae</taxon>
        <taxon>Dyella</taxon>
    </lineage>
</organism>
<dbReference type="RefSeq" id="WP_188801117.1">
    <property type="nucleotide sequence ID" value="NZ_BMIZ01000003.1"/>
</dbReference>
<evidence type="ECO:0000313" key="2">
    <source>
        <dbReference type="Proteomes" id="UP000663181"/>
    </source>
</evidence>
<name>A0ABX7GPZ3_9GAMM</name>
<evidence type="ECO:0000313" key="1">
    <source>
        <dbReference type="EMBL" id="QRN52320.1"/>
    </source>
</evidence>
<dbReference type="EMBL" id="CP064030">
    <property type="protein sequence ID" value="QRN52320.1"/>
    <property type="molecule type" value="Genomic_DNA"/>
</dbReference>
<sequence length="83" mass="9344">MSTFPAIVSEGENGPYYKVKLAALPGKGDRIRLTSFVDTANHHDALHLYEVQGVMHELHDVPDDDPRHANGYHAIQILVKRLR</sequence>
<keyword evidence="2" id="KW-1185">Reference proteome</keyword>
<accession>A0ABX7GPZ3</accession>